<proteinExistence type="predicted"/>
<protein>
    <submittedName>
        <fullName evidence="1">Uncharacterized protein</fullName>
    </submittedName>
</protein>
<evidence type="ECO:0000313" key="1">
    <source>
        <dbReference type="EMBL" id="EEB24334.1"/>
    </source>
</evidence>
<reference evidence="1 2" key="2">
    <citation type="submission" date="2008-10" db="EMBL/GenBank/DDBJ databases">
        <authorList>
            <person name="Fulton L."/>
            <person name="Clifton S."/>
            <person name="Fulton B."/>
            <person name="Xu J."/>
            <person name="Minx P."/>
            <person name="Pepin K.H."/>
            <person name="Johnson M."/>
            <person name="Thiruvilangam P."/>
            <person name="Bhonagiri V."/>
            <person name="Nash W.E."/>
            <person name="Mardis E.R."/>
            <person name="Wilson R.K."/>
        </authorList>
    </citation>
    <scope>NUCLEOTIDE SEQUENCE [LARGE SCALE GENOMIC DNA]</scope>
    <source>
        <strain evidence="1 2">DSM 17855</strain>
    </source>
</reference>
<dbReference type="EMBL" id="ABWZ01000067">
    <property type="protein sequence ID" value="EEB24334.1"/>
    <property type="molecule type" value="Genomic_DNA"/>
</dbReference>
<sequence length="91" mass="10806">MEGTQQTTINPYELIVTPDGKSNFDYTRNLPSVFLMFFSAKTQKNDHRPDVAYYAVKQLIYFRYNIFINVLPVFLEMVCNKFCIFFQSDRL</sequence>
<organism evidence="1 2">
    <name type="scientific">Phocaeicola dorei DSM 17855</name>
    <dbReference type="NCBI Taxonomy" id="483217"/>
    <lineage>
        <taxon>Bacteria</taxon>
        <taxon>Pseudomonadati</taxon>
        <taxon>Bacteroidota</taxon>
        <taxon>Bacteroidia</taxon>
        <taxon>Bacteroidales</taxon>
        <taxon>Bacteroidaceae</taxon>
        <taxon>Phocaeicola</taxon>
    </lineage>
</organism>
<dbReference type="Proteomes" id="UP000004849">
    <property type="component" value="Unassembled WGS sequence"/>
</dbReference>
<reference evidence="1 2" key="1">
    <citation type="submission" date="2008-10" db="EMBL/GenBank/DDBJ databases">
        <title>Draft genome sequence of Bacteroides dorei (DSM 17855).</title>
        <authorList>
            <person name="Sudarsanam P."/>
            <person name="Ley R."/>
            <person name="Guruge J."/>
            <person name="Turnbaugh P.J."/>
            <person name="Mahowald M."/>
            <person name="Liep D."/>
            <person name="Gordon J."/>
        </authorList>
    </citation>
    <scope>NUCLEOTIDE SEQUENCE [LARGE SCALE GENOMIC DNA]</scope>
    <source>
        <strain evidence="1 2">DSM 17855</strain>
    </source>
</reference>
<dbReference type="HOGENOM" id="CLU_2420812_0_0_10"/>
<name>B6W0Y8_9BACT</name>
<evidence type="ECO:0000313" key="2">
    <source>
        <dbReference type="Proteomes" id="UP000004849"/>
    </source>
</evidence>
<accession>B6W0Y8</accession>
<gene>
    <name evidence="1" type="ORF">BACDOR_03221</name>
</gene>
<dbReference type="AlphaFoldDB" id="B6W0Y8"/>